<gene>
    <name evidence="2" type="ORF">DM82_4495</name>
</gene>
<accession>A0AAI8BB05</accession>
<dbReference type="AlphaFoldDB" id="A0AAI8BB05"/>
<evidence type="ECO:0000313" key="2">
    <source>
        <dbReference type="EMBL" id="AIO68830.1"/>
    </source>
</evidence>
<organism evidence="2 3">
    <name type="scientific">Burkholderia oklahomensis</name>
    <dbReference type="NCBI Taxonomy" id="342113"/>
    <lineage>
        <taxon>Bacteria</taxon>
        <taxon>Pseudomonadati</taxon>
        <taxon>Pseudomonadota</taxon>
        <taxon>Betaproteobacteria</taxon>
        <taxon>Burkholderiales</taxon>
        <taxon>Burkholderiaceae</taxon>
        <taxon>Burkholderia</taxon>
        <taxon>pseudomallei group</taxon>
    </lineage>
</organism>
<sequence length="480" mass="55753">MPVGLIDQIPYTVERPPALGGRVALRILDQNVLAREVVGRQHGLRRRQQVRKRHPLLVRIPERRRDVAAQRHRIREFLRHHGQRHDVAILHDRRETAVVQPRVLHGARRGAFGRIHPLDHHPVDARQRRDAACVVQQLTQRLVRFAQLVDTGCVERARQRDARTRGRNDDDVARQQMHVVLHRAVGQEAVDVERRDLTAAPIQRHRPHRPVERRASARKQRVDDRRRTRHGVASRRHRLAHDINLDRPQTTERRIHVEIREIPAEPSAQQRIELGSARARHRHHADARNAHLAVAIHDQPLIARDAPPRMQQHLVAGTDHVVVRDRNVIQRAKGRRRRKKVVTEQRQHPADILLYEDLKIGQRRGGRGARASAGLRQLGRAVRPARDGCRAAPCRRRAIARIAATSERAACARRLVHRAGVLQGGILDQSRPRQRRRWRQWRLKRVSWLRSGAVDRQRIVDRRKRDGRAQIRTDGYGRNQ</sequence>
<reference evidence="2 3" key="1">
    <citation type="submission" date="2014-06" db="EMBL/GenBank/DDBJ databases">
        <authorList>
            <person name="Bishop-Lilly K.A."/>
            <person name="Broomall S.M."/>
            <person name="Chain P.S."/>
            <person name="Chertkov O."/>
            <person name="Coyne S.R."/>
            <person name="Daligault H.E."/>
            <person name="Davenport K.W."/>
            <person name="Erkkila T."/>
            <person name="Frey K.G."/>
            <person name="Gibbons H.S."/>
            <person name="Gu W."/>
            <person name="Jaissle J."/>
            <person name="Johnson S.L."/>
            <person name="Koroleva G.I."/>
            <person name="Ladner J.T."/>
            <person name="Lo C.-C."/>
            <person name="Minogue T.D."/>
            <person name="Munk C."/>
            <person name="Palacios G.F."/>
            <person name="Redden C.L."/>
            <person name="Rosenzweig C.N."/>
            <person name="Scholz M.B."/>
            <person name="Teshima H."/>
            <person name="Xu Y."/>
        </authorList>
    </citation>
    <scope>NUCLEOTIDE SEQUENCE [LARGE SCALE GENOMIC DNA]</scope>
    <source>
        <strain evidence="2 3">EO147</strain>
    </source>
</reference>
<name>A0AAI8BB05_9BURK</name>
<proteinExistence type="predicted"/>
<feature type="compositionally biased region" description="Basic and acidic residues" evidence="1">
    <location>
        <begin position="209"/>
        <end position="226"/>
    </location>
</feature>
<evidence type="ECO:0000256" key="1">
    <source>
        <dbReference type="SAM" id="MobiDB-lite"/>
    </source>
</evidence>
<protein>
    <submittedName>
        <fullName evidence="2">Uncharacterized protein</fullName>
    </submittedName>
</protein>
<dbReference type="KEGG" id="bok:DM82_4495"/>
<keyword evidence="3" id="KW-1185">Reference proteome</keyword>
<dbReference type="Proteomes" id="UP000029424">
    <property type="component" value="Chromosome 2"/>
</dbReference>
<feature type="region of interest" description="Disordered" evidence="1">
    <location>
        <begin position="204"/>
        <end position="235"/>
    </location>
</feature>
<evidence type="ECO:0000313" key="3">
    <source>
        <dbReference type="Proteomes" id="UP000029424"/>
    </source>
</evidence>
<dbReference type="EMBL" id="CP008727">
    <property type="protein sequence ID" value="AIO68830.1"/>
    <property type="molecule type" value="Genomic_DNA"/>
</dbReference>